<feature type="domain" description="EamA" evidence="7">
    <location>
        <begin position="8"/>
        <end position="148"/>
    </location>
</feature>
<dbReference type="PANTHER" id="PTHR42920:SF5">
    <property type="entry name" value="EAMA DOMAIN-CONTAINING PROTEIN"/>
    <property type="match status" value="1"/>
</dbReference>
<gene>
    <name evidence="8" type="ORF">DK847_05235</name>
</gene>
<evidence type="ECO:0000256" key="3">
    <source>
        <dbReference type="ARBA" id="ARBA00022692"/>
    </source>
</evidence>
<feature type="domain" description="EamA" evidence="7">
    <location>
        <begin position="161"/>
        <end position="292"/>
    </location>
</feature>
<feature type="transmembrane region" description="Helical" evidence="6">
    <location>
        <begin position="279"/>
        <end position="297"/>
    </location>
</feature>
<evidence type="ECO:0000313" key="9">
    <source>
        <dbReference type="Proteomes" id="UP000248795"/>
    </source>
</evidence>
<dbReference type="InterPro" id="IPR000620">
    <property type="entry name" value="EamA_dom"/>
</dbReference>
<keyword evidence="9" id="KW-1185">Reference proteome</keyword>
<keyword evidence="4 6" id="KW-1133">Transmembrane helix</keyword>
<dbReference type="InterPro" id="IPR037185">
    <property type="entry name" value="EmrE-like"/>
</dbReference>
<feature type="transmembrane region" description="Helical" evidence="6">
    <location>
        <begin position="254"/>
        <end position="273"/>
    </location>
</feature>
<feature type="transmembrane region" description="Helical" evidence="6">
    <location>
        <begin position="74"/>
        <end position="102"/>
    </location>
</feature>
<evidence type="ECO:0000256" key="1">
    <source>
        <dbReference type="ARBA" id="ARBA00004651"/>
    </source>
</evidence>
<feature type="transmembrane region" description="Helical" evidence="6">
    <location>
        <begin position="159"/>
        <end position="179"/>
    </location>
</feature>
<comment type="subcellular location">
    <subcellularLocation>
        <location evidence="1">Cell membrane</location>
        <topology evidence="1">Multi-pass membrane protein</topology>
    </subcellularLocation>
</comment>
<evidence type="ECO:0000313" key="8">
    <source>
        <dbReference type="EMBL" id="PZF77831.1"/>
    </source>
</evidence>
<dbReference type="AlphaFoldDB" id="A0A2W2AR15"/>
<dbReference type="InterPro" id="IPR051258">
    <property type="entry name" value="Diverse_Substrate_Transporter"/>
</dbReference>
<keyword evidence="3 6" id="KW-0812">Transmembrane</keyword>
<feature type="transmembrane region" description="Helical" evidence="6">
    <location>
        <begin position="223"/>
        <end position="242"/>
    </location>
</feature>
<feature type="transmembrane region" description="Helical" evidence="6">
    <location>
        <begin position="108"/>
        <end position="127"/>
    </location>
</feature>
<sequence>MDRRALIIGYSLVAAGSALFASKAIFIKLAYVERYDALLILAWRMVFALPVFVVVGAIEVARRRAEGRPMPRRGAVLGAIGIGLIGYYLAMILDFGGLLYVTAQLERLALFTYPIFLIFIGAAFFGMKLTRTSLIAALVSYLGLAVVFATDFSEGGSNVSLGTLLVLGSAVAFAVYQLMAKRYISEMGATLFTSVALSAAAITTLAHVFIVRGHLDTSMSWHYFLLAAGTGLLATVIPSFFVNAGMAKIGATSTAMISNVSPLLTIYFAVVLLGEAFTWSHALGTALVVGGVGYHTWRELRKPAREAPP</sequence>
<dbReference type="Proteomes" id="UP000248795">
    <property type="component" value="Unassembled WGS sequence"/>
</dbReference>
<protein>
    <submittedName>
        <fullName evidence="8">EamA/RhaT family transporter</fullName>
    </submittedName>
</protein>
<evidence type="ECO:0000259" key="7">
    <source>
        <dbReference type="Pfam" id="PF00892"/>
    </source>
</evidence>
<dbReference type="EMBL" id="QKVK01000002">
    <property type="protein sequence ID" value="PZF77831.1"/>
    <property type="molecule type" value="Genomic_DNA"/>
</dbReference>
<reference evidence="9" key="1">
    <citation type="submission" date="2018-06" db="EMBL/GenBank/DDBJ databases">
        <title>Aestuariibacter litoralis strain KCTC 52945T.</title>
        <authorList>
            <person name="Li X."/>
            <person name="Salam N."/>
            <person name="Li J.-L."/>
            <person name="Chen Y.-M."/>
            <person name="Yang Z.-W."/>
            <person name="Zhang L.-Y."/>
            <person name="Han M.-X."/>
            <person name="Xiao M."/>
            <person name="Li W.-J."/>
        </authorList>
    </citation>
    <scope>NUCLEOTIDE SEQUENCE [LARGE SCALE GENOMIC DNA]</scope>
    <source>
        <strain evidence="9">KCTC 52945</strain>
    </source>
</reference>
<organism evidence="8 9">
    <name type="scientific">Aestuariivirga litoralis</name>
    <dbReference type="NCBI Taxonomy" id="2650924"/>
    <lineage>
        <taxon>Bacteria</taxon>
        <taxon>Pseudomonadati</taxon>
        <taxon>Pseudomonadota</taxon>
        <taxon>Alphaproteobacteria</taxon>
        <taxon>Hyphomicrobiales</taxon>
        <taxon>Aestuariivirgaceae</taxon>
        <taxon>Aestuariivirga</taxon>
    </lineage>
</organism>
<evidence type="ECO:0000256" key="6">
    <source>
        <dbReference type="SAM" id="Phobius"/>
    </source>
</evidence>
<accession>A0A2W2AR15</accession>
<dbReference type="SUPFAM" id="SSF103481">
    <property type="entry name" value="Multidrug resistance efflux transporter EmrE"/>
    <property type="match status" value="2"/>
</dbReference>
<proteinExistence type="predicted"/>
<evidence type="ECO:0000256" key="2">
    <source>
        <dbReference type="ARBA" id="ARBA00022475"/>
    </source>
</evidence>
<evidence type="ECO:0000256" key="5">
    <source>
        <dbReference type="ARBA" id="ARBA00023136"/>
    </source>
</evidence>
<keyword evidence="2" id="KW-1003">Cell membrane</keyword>
<dbReference type="PANTHER" id="PTHR42920">
    <property type="entry name" value="OS03G0707200 PROTEIN-RELATED"/>
    <property type="match status" value="1"/>
</dbReference>
<dbReference type="RefSeq" id="WP_111196579.1">
    <property type="nucleotide sequence ID" value="NZ_QKVK01000002.1"/>
</dbReference>
<comment type="caution">
    <text evidence="8">The sequence shown here is derived from an EMBL/GenBank/DDBJ whole genome shotgun (WGS) entry which is preliminary data.</text>
</comment>
<feature type="transmembrane region" description="Helical" evidence="6">
    <location>
        <begin position="37"/>
        <end position="62"/>
    </location>
</feature>
<keyword evidence="5 6" id="KW-0472">Membrane</keyword>
<name>A0A2W2AR15_9HYPH</name>
<evidence type="ECO:0000256" key="4">
    <source>
        <dbReference type="ARBA" id="ARBA00022989"/>
    </source>
</evidence>
<feature type="transmembrane region" description="Helical" evidence="6">
    <location>
        <begin position="134"/>
        <end position="153"/>
    </location>
</feature>
<dbReference type="GO" id="GO:0005886">
    <property type="term" value="C:plasma membrane"/>
    <property type="evidence" value="ECO:0007669"/>
    <property type="project" value="UniProtKB-SubCell"/>
</dbReference>
<dbReference type="Pfam" id="PF00892">
    <property type="entry name" value="EamA"/>
    <property type="match status" value="2"/>
</dbReference>
<feature type="transmembrane region" description="Helical" evidence="6">
    <location>
        <begin position="191"/>
        <end position="211"/>
    </location>
</feature>